<comment type="caution">
    <text evidence="1">The sequence shown here is derived from an EMBL/GenBank/DDBJ whole genome shotgun (WGS) entry which is preliminary data.</text>
</comment>
<dbReference type="SUPFAM" id="SSF56672">
    <property type="entry name" value="DNA/RNA polymerases"/>
    <property type="match status" value="1"/>
</dbReference>
<reference evidence="1" key="2">
    <citation type="journal article" date="2023" name="Science">
        <title>Genomic signatures of disease resistance in endangered staghorn corals.</title>
        <authorList>
            <person name="Vollmer S.V."/>
            <person name="Selwyn J.D."/>
            <person name="Despard B.A."/>
            <person name="Roesel C.L."/>
        </authorList>
    </citation>
    <scope>NUCLEOTIDE SEQUENCE</scope>
    <source>
        <strain evidence="1">K2</strain>
    </source>
</reference>
<evidence type="ECO:0000313" key="2">
    <source>
        <dbReference type="Proteomes" id="UP001249851"/>
    </source>
</evidence>
<name>A0AAD9PQN4_ACRCE</name>
<reference evidence="1" key="1">
    <citation type="journal article" date="2023" name="G3 (Bethesda)">
        <title>Whole genome assembly and annotation of the endangered Caribbean coral Acropora cervicornis.</title>
        <authorList>
            <person name="Selwyn J.D."/>
            <person name="Vollmer S.V."/>
        </authorList>
    </citation>
    <scope>NUCLEOTIDE SEQUENCE</scope>
    <source>
        <strain evidence="1">K2</strain>
    </source>
</reference>
<proteinExistence type="predicted"/>
<gene>
    <name evidence="1" type="ORF">P5673_032973</name>
</gene>
<dbReference type="Gene3D" id="3.30.70.270">
    <property type="match status" value="1"/>
</dbReference>
<dbReference type="PANTHER" id="PTHR37984:SF8">
    <property type="entry name" value="CCHC-TYPE DOMAIN-CONTAINING PROTEIN"/>
    <property type="match status" value="1"/>
</dbReference>
<dbReference type="Proteomes" id="UP001249851">
    <property type="component" value="Unassembled WGS sequence"/>
</dbReference>
<dbReference type="AlphaFoldDB" id="A0AAD9PQN4"/>
<sequence>MGARARVLASAPSRLFFGKATLFASRKDSDHLSVVKIDSDLLLDDVFEGLGKLAGQYETMKPVFHLPRRLPIVIVERVQRKLEEMTADGTIEKVNQPTDWVSSMPMLGKASIEADGESKIRICLDPRDLNVEKNAFKSVPEIWQRKMREHLDGLKGVEVIAGDFVLVGYCNTPAEWQDDHDRNVRAFLDRCYERNLKLNKNRARLKQHEERAFALKLEKIRHGEDVSVSPLHLKTLQEMTAEDEELQILTHVIRDC</sequence>
<dbReference type="EMBL" id="JARQWQ010000205">
    <property type="protein sequence ID" value="KAK2547198.1"/>
    <property type="molecule type" value="Genomic_DNA"/>
</dbReference>
<dbReference type="InterPro" id="IPR043128">
    <property type="entry name" value="Rev_trsase/Diguanyl_cyclase"/>
</dbReference>
<accession>A0AAD9PQN4</accession>
<dbReference type="InterPro" id="IPR050951">
    <property type="entry name" value="Retrovirus_Pol_polyprotein"/>
</dbReference>
<organism evidence="1 2">
    <name type="scientific">Acropora cervicornis</name>
    <name type="common">Staghorn coral</name>
    <dbReference type="NCBI Taxonomy" id="6130"/>
    <lineage>
        <taxon>Eukaryota</taxon>
        <taxon>Metazoa</taxon>
        <taxon>Cnidaria</taxon>
        <taxon>Anthozoa</taxon>
        <taxon>Hexacorallia</taxon>
        <taxon>Scleractinia</taxon>
        <taxon>Astrocoeniina</taxon>
        <taxon>Acroporidae</taxon>
        <taxon>Acropora</taxon>
    </lineage>
</organism>
<dbReference type="PANTHER" id="PTHR37984">
    <property type="entry name" value="PROTEIN CBG26694"/>
    <property type="match status" value="1"/>
</dbReference>
<dbReference type="InterPro" id="IPR043502">
    <property type="entry name" value="DNA/RNA_pol_sf"/>
</dbReference>
<keyword evidence="2" id="KW-1185">Reference proteome</keyword>
<evidence type="ECO:0000313" key="1">
    <source>
        <dbReference type="EMBL" id="KAK2547198.1"/>
    </source>
</evidence>
<protein>
    <submittedName>
        <fullName evidence="1">Uncharacterized protein</fullName>
    </submittedName>
</protein>